<evidence type="ECO:0000256" key="1">
    <source>
        <dbReference type="SAM" id="MobiDB-lite"/>
    </source>
</evidence>
<feature type="compositionally biased region" description="Polar residues" evidence="1">
    <location>
        <begin position="33"/>
        <end position="47"/>
    </location>
</feature>
<protein>
    <submittedName>
        <fullName evidence="2">Uncharacterized protein</fullName>
    </submittedName>
</protein>
<keyword evidence="3" id="KW-1185">Reference proteome</keyword>
<dbReference type="AlphaFoldDB" id="A0AAE0YY19"/>
<proteinExistence type="predicted"/>
<sequence>MPRPKHLALRGILPRPSLGWPRSSFFSPTPSPNTAGTPSPQPASQLAHTPAEKPWKPSLFDNHSFTQEFSSFSSILLFVIVRSLSDSV</sequence>
<evidence type="ECO:0000313" key="2">
    <source>
        <dbReference type="EMBL" id="KAK3759353.1"/>
    </source>
</evidence>
<reference evidence="2" key="1">
    <citation type="journal article" date="2023" name="G3 (Bethesda)">
        <title>A reference genome for the long-term kleptoplast-retaining sea slug Elysia crispata morphotype clarki.</title>
        <authorList>
            <person name="Eastman K.E."/>
            <person name="Pendleton A.L."/>
            <person name="Shaikh M.A."/>
            <person name="Suttiyut T."/>
            <person name="Ogas R."/>
            <person name="Tomko P."/>
            <person name="Gavelis G."/>
            <person name="Widhalm J.R."/>
            <person name="Wisecaver J.H."/>
        </authorList>
    </citation>
    <scope>NUCLEOTIDE SEQUENCE</scope>
    <source>
        <strain evidence="2">ECLA1</strain>
    </source>
</reference>
<dbReference type="Proteomes" id="UP001283361">
    <property type="component" value="Unassembled WGS sequence"/>
</dbReference>
<feature type="region of interest" description="Disordered" evidence="1">
    <location>
        <begin position="16"/>
        <end position="53"/>
    </location>
</feature>
<organism evidence="2 3">
    <name type="scientific">Elysia crispata</name>
    <name type="common">lettuce slug</name>
    <dbReference type="NCBI Taxonomy" id="231223"/>
    <lineage>
        <taxon>Eukaryota</taxon>
        <taxon>Metazoa</taxon>
        <taxon>Spiralia</taxon>
        <taxon>Lophotrochozoa</taxon>
        <taxon>Mollusca</taxon>
        <taxon>Gastropoda</taxon>
        <taxon>Heterobranchia</taxon>
        <taxon>Euthyneura</taxon>
        <taxon>Panpulmonata</taxon>
        <taxon>Sacoglossa</taxon>
        <taxon>Placobranchoidea</taxon>
        <taxon>Plakobranchidae</taxon>
        <taxon>Elysia</taxon>
    </lineage>
</organism>
<name>A0AAE0YY19_9GAST</name>
<accession>A0AAE0YY19</accession>
<comment type="caution">
    <text evidence="2">The sequence shown here is derived from an EMBL/GenBank/DDBJ whole genome shotgun (WGS) entry which is preliminary data.</text>
</comment>
<gene>
    <name evidence="2" type="ORF">RRG08_020274</name>
</gene>
<dbReference type="EMBL" id="JAWDGP010005133">
    <property type="protein sequence ID" value="KAK3759353.1"/>
    <property type="molecule type" value="Genomic_DNA"/>
</dbReference>
<evidence type="ECO:0000313" key="3">
    <source>
        <dbReference type="Proteomes" id="UP001283361"/>
    </source>
</evidence>